<keyword evidence="2" id="KW-1133">Transmembrane helix</keyword>
<feature type="transmembrane region" description="Helical" evidence="2">
    <location>
        <begin position="171"/>
        <end position="188"/>
    </location>
</feature>
<sequence length="198" mass="22119">MSSDTTNIHDLPLDPAGGGNNSVAFSANEMPVQMHAQGQGQVHSQNSMTLDQNTINQIISGIQQAGGVTQLPSRDIPMNMESLTQDPNIQPNYIPPSANQDYISSHPENNEIIDEYYNNSKRVGTLDEIYDQLQTPLLLAVLYFLFQLPVIKKALFKYLPFLFSADGNSNIQGLLFMSISYGLFYYITSKIMVNFNQF</sequence>
<protein>
    <submittedName>
        <fullName evidence="3">Uncharacterized protein</fullName>
    </submittedName>
</protein>
<evidence type="ECO:0000256" key="1">
    <source>
        <dbReference type="SAM" id="MobiDB-lite"/>
    </source>
</evidence>
<keyword evidence="2" id="KW-0472">Membrane</keyword>
<evidence type="ECO:0000256" key="2">
    <source>
        <dbReference type="SAM" id="Phobius"/>
    </source>
</evidence>
<feature type="region of interest" description="Disordered" evidence="1">
    <location>
        <begin position="1"/>
        <end position="24"/>
    </location>
</feature>
<reference evidence="3" key="1">
    <citation type="journal article" date="2020" name="Nature">
        <title>Giant virus diversity and host interactions through global metagenomics.</title>
        <authorList>
            <person name="Schulz F."/>
            <person name="Roux S."/>
            <person name="Paez-Espino D."/>
            <person name="Jungbluth S."/>
            <person name="Walsh D.A."/>
            <person name="Denef V.J."/>
            <person name="McMahon K.D."/>
            <person name="Konstantinidis K.T."/>
            <person name="Eloe-Fadrosh E.A."/>
            <person name="Kyrpides N.C."/>
            <person name="Woyke T."/>
        </authorList>
    </citation>
    <scope>NUCLEOTIDE SEQUENCE</scope>
    <source>
        <strain evidence="3">GVMAG-M-3300009182-46</strain>
    </source>
</reference>
<proteinExistence type="predicted"/>
<keyword evidence="2" id="KW-0812">Transmembrane</keyword>
<dbReference type="AlphaFoldDB" id="A0A6C0F5R4"/>
<dbReference type="EMBL" id="MN739032">
    <property type="protein sequence ID" value="QHT36201.1"/>
    <property type="molecule type" value="Genomic_DNA"/>
</dbReference>
<feature type="transmembrane region" description="Helical" evidence="2">
    <location>
        <begin position="129"/>
        <end position="151"/>
    </location>
</feature>
<evidence type="ECO:0000313" key="3">
    <source>
        <dbReference type="EMBL" id="QHT36201.1"/>
    </source>
</evidence>
<accession>A0A6C0F5R4</accession>
<name>A0A6C0F5R4_9ZZZZ</name>
<organism evidence="3">
    <name type="scientific">viral metagenome</name>
    <dbReference type="NCBI Taxonomy" id="1070528"/>
    <lineage>
        <taxon>unclassified sequences</taxon>
        <taxon>metagenomes</taxon>
        <taxon>organismal metagenomes</taxon>
    </lineage>
</organism>